<dbReference type="OrthoDB" id="9812241at2"/>
<dbReference type="CDD" id="cd00082">
    <property type="entry name" value="HisKA"/>
    <property type="match status" value="1"/>
</dbReference>
<dbReference type="Proteomes" id="UP000006431">
    <property type="component" value="Unassembled WGS sequence"/>
</dbReference>
<evidence type="ECO:0000256" key="1">
    <source>
        <dbReference type="ARBA" id="ARBA00000085"/>
    </source>
</evidence>
<dbReference type="PANTHER" id="PTHR45528:SF12">
    <property type="entry name" value="SENSOR HISTIDINE KINASE ARSS"/>
    <property type="match status" value="1"/>
</dbReference>
<evidence type="ECO:0000256" key="4">
    <source>
        <dbReference type="ARBA" id="ARBA00022553"/>
    </source>
</evidence>
<dbReference type="NCBIfam" id="NF038389">
    <property type="entry name" value="ArsS_fam_HK"/>
    <property type="match status" value="1"/>
</dbReference>
<dbReference type="PROSITE" id="PS50109">
    <property type="entry name" value="HIS_KIN"/>
    <property type="match status" value="1"/>
</dbReference>
<keyword evidence="7 12" id="KW-0418">Kinase</keyword>
<feature type="domain" description="Histidine kinase" evidence="11">
    <location>
        <begin position="165"/>
        <end position="359"/>
    </location>
</feature>
<proteinExistence type="predicted"/>
<dbReference type="RefSeq" id="WP_008339869.1">
    <property type="nucleotide sequence ID" value="NZ_AFRZ01000001.1"/>
</dbReference>
<reference evidence="12 13" key="1">
    <citation type="journal article" date="2012" name="Proc. Natl. Acad. Sci. U.S.A.">
        <title>Genome and physiology of a model Epsilonproteobacterium responsible for sulfide detoxification in marine oxygen depletion zones.</title>
        <authorList>
            <person name="Grote J."/>
            <person name="Schott T."/>
            <person name="Bruckner C.G."/>
            <person name="Glockner F.O."/>
            <person name="Jost G."/>
            <person name="Teeling H."/>
            <person name="Labrenz M."/>
            <person name="Jurgens K."/>
        </authorList>
    </citation>
    <scope>NUCLEOTIDE SEQUENCE [LARGE SCALE GENOMIC DNA]</scope>
    <source>
        <strain evidence="12 13">GD1</strain>
    </source>
</reference>
<evidence type="ECO:0000256" key="2">
    <source>
        <dbReference type="ARBA" id="ARBA00004141"/>
    </source>
</evidence>
<feature type="transmembrane region" description="Helical" evidence="10">
    <location>
        <begin position="125"/>
        <end position="145"/>
    </location>
</feature>
<sequence length="359" mass="42460">MTLSLKAKITIVFIFLFILLVLVALPFHRMQESKANENVINDYERLMHHIKRERLDRESVAKYLKNLNFTQVENPKHIFDNLDKLIIRRGGFETFMVEDRYYLHILAPHFRILFKDESNKFERSFIDVYIFLFVGLLFIFIYYLIIKNINDTQHQLKSRQLFLRTVMHELKTPIAKGRIVSELIDDEKQKNRIITIFEKLNFLIDDFAKVEQIVSNNYELNMYPCGIDTIVQKSIEMLMLDKEDDISLENISTNKIKVDLDLFSLALKNLIDNGLKYSTDTKIVIRQESNRLLFISNAKVLNKPLEEYFKPFHNDTKLKNHGMGLGLYITHSIVQMHGMKLDYEHKGNQNIFKVVFNSL</sequence>
<dbReference type="PANTHER" id="PTHR45528">
    <property type="entry name" value="SENSOR HISTIDINE KINASE CPXA"/>
    <property type="match status" value="1"/>
</dbReference>
<dbReference type="PATRIC" id="fig|929558.5.peg.2545"/>
<keyword evidence="6 10" id="KW-0812">Transmembrane</keyword>
<dbReference type="InterPro" id="IPR036890">
    <property type="entry name" value="HATPase_C_sf"/>
</dbReference>
<organism evidence="12 13">
    <name type="scientific">Sulfurimonas gotlandica (strain DSM 19862 / JCM 16533 / GD1)</name>
    <dbReference type="NCBI Taxonomy" id="929558"/>
    <lineage>
        <taxon>Bacteria</taxon>
        <taxon>Pseudomonadati</taxon>
        <taxon>Campylobacterota</taxon>
        <taxon>Epsilonproteobacteria</taxon>
        <taxon>Campylobacterales</taxon>
        <taxon>Sulfurimonadaceae</taxon>
        <taxon>Sulfurimonas</taxon>
    </lineage>
</organism>
<dbReference type="GO" id="GO:0000155">
    <property type="term" value="F:phosphorelay sensor kinase activity"/>
    <property type="evidence" value="ECO:0007669"/>
    <property type="project" value="InterPro"/>
</dbReference>
<dbReference type="SUPFAM" id="SSF47384">
    <property type="entry name" value="Homodimeric domain of signal transducing histidine kinase"/>
    <property type="match status" value="1"/>
</dbReference>
<dbReference type="AlphaFoldDB" id="B6BNK6"/>
<feature type="transmembrane region" description="Helical" evidence="10">
    <location>
        <begin position="6"/>
        <end position="27"/>
    </location>
</feature>
<evidence type="ECO:0000259" key="11">
    <source>
        <dbReference type="PROSITE" id="PS50109"/>
    </source>
</evidence>
<comment type="caution">
    <text evidence="12">The sequence shown here is derived from an EMBL/GenBank/DDBJ whole genome shotgun (WGS) entry which is preliminary data.</text>
</comment>
<evidence type="ECO:0000256" key="6">
    <source>
        <dbReference type="ARBA" id="ARBA00022692"/>
    </source>
</evidence>
<comment type="subcellular location">
    <subcellularLocation>
        <location evidence="2">Membrane</location>
        <topology evidence="2">Multi-pass membrane protein</topology>
    </subcellularLocation>
</comment>
<name>B6BNK6_SULGG</name>
<evidence type="ECO:0000256" key="7">
    <source>
        <dbReference type="ARBA" id="ARBA00022777"/>
    </source>
</evidence>
<accession>B6BNK6</accession>
<dbReference type="HOGENOM" id="CLU_051843_0_0_7"/>
<dbReference type="eggNOG" id="COG2205">
    <property type="taxonomic scope" value="Bacteria"/>
</dbReference>
<keyword evidence="9 10" id="KW-0472">Membrane</keyword>
<evidence type="ECO:0000256" key="5">
    <source>
        <dbReference type="ARBA" id="ARBA00022679"/>
    </source>
</evidence>
<protein>
    <recommendedName>
        <fullName evidence="3">histidine kinase</fullName>
        <ecNumber evidence="3">2.7.13.3</ecNumber>
    </recommendedName>
</protein>
<comment type="catalytic activity">
    <reaction evidence="1">
        <text>ATP + protein L-histidine = ADP + protein N-phospho-L-histidine.</text>
        <dbReference type="EC" id="2.7.13.3"/>
    </reaction>
</comment>
<dbReference type="InterPro" id="IPR003661">
    <property type="entry name" value="HisK_dim/P_dom"/>
</dbReference>
<keyword evidence="13" id="KW-1185">Reference proteome</keyword>
<accession>H1FRZ9</accession>
<dbReference type="Gene3D" id="1.10.287.130">
    <property type="match status" value="1"/>
</dbReference>
<dbReference type="EMBL" id="AFRZ01000001">
    <property type="protein sequence ID" value="EHP31079.1"/>
    <property type="molecule type" value="Genomic_DNA"/>
</dbReference>
<keyword evidence="5" id="KW-0808">Transferase</keyword>
<dbReference type="InterPro" id="IPR005467">
    <property type="entry name" value="His_kinase_dom"/>
</dbReference>
<evidence type="ECO:0000313" key="13">
    <source>
        <dbReference type="Proteomes" id="UP000006431"/>
    </source>
</evidence>
<evidence type="ECO:0000256" key="9">
    <source>
        <dbReference type="ARBA" id="ARBA00023136"/>
    </source>
</evidence>
<dbReference type="InterPro" id="IPR003594">
    <property type="entry name" value="HATPase_dom"/>
</dbReference>
<dbReference type="InterPro" id="IPR050398">
    <property type="entry name" value="HssS/ArlS-like"/>
</dbReference>
<dbReference type="Pfam" id="PF02518">
    <property type="entry name" value="HATPase_c"/>
    <property type="match status" value="1"/>
</dbReference>
<keyword evidence="4" id="KW-0597">Phosphoprotein</keyword>
<dbReference type="InterPro" id="IPR036097">
    <property type="entry name" value="HisK_dim/P_sf"/>
</dbReference>
<dbReference type="SMART" id="SM00388">
    <property type="entry name" value="HisKA"/>
    <property type="match status" value="1"/>
</dbReference>
<evidence type="ECO:0000256" key="10">
    <source>
        <dbReference type="SAM" id="Phobius"/>
    </source>
</evidence>
<dbReference type="STRING" id="929558.SMGD1_2557"/>
<dbReference type="GO" id="GO:0016020">
    <property type="term" value="C:membrane"/>
    <property type="evidence" value="ECO:0007669"/>
    <property type="project" value="UniProtKB-SubCell"/>
</dbReference>
<dbReference type="EC" id="2.7.13.3" evidence="3"/>
<gene>
    <name evidence="12" type="ORF">SMGD1_2557</name>
</gene>
<evidence type="ECO:0000313" key="12">
    <source>
        <dbReference type="EMBL" id="EHP31079.1"/>
    </source>
</evidence>
<dbReference type="Gene3D" id="3.30.565.10">
    <property type="entry name" value="Histidine kinase-like ATPase, C-terminal domain"/>
    <property type="match status" value="1"/>
</dbReference>
<evidence type="ECO:0000256" key="3">
    <source>
        <dbReference type="ARBA" id="ARBA00012438"/>
    </source>
</evidence>
<keyword evidence="8 10" id="KW-1133">Transmembrane helix</keyword>
<dbReference type="SUPFAM" id="SSF55874">
    <property type="entry name" value="ATPase domain of HSP90 chaperone/DNA topoisomerase II/histidine kinase"/>
    <property type="match status" value="1"/>
</dbReference>
<dbReference type="InterPro" id="IPR047994">
    <property type="entry name" value="ArsS-like"/>
</dbReference>
<evidence type="ECO:0000256" key="8">
    <source>
        <dbReference type="ARBA" id="ARBA00022989"/>
    </source>
</evidence>